<evidence type="ECO:0000313" key="2">
    <source>
        <dbReference type="EMBL" id="GAA2499411.1"/>
    </source>
</evidence>
<accession>A0ABP5ZMC7</accession>
<evidence type="ECO:0000313" key="3">
    <source>
        <dbReference type="Proteomes" id="UP001501358"/>
    </source>
</evidence>
<feature type="region of interest" description="Disordered" evidence="1">
    <location>
        <begin position="1"/>
        <end position="60"/>
    </location>
</feature>
<feature type="compositionally biased region" description="Basic residues" evidence="1">
    <location>
        <begin position="1"/>
        <end position="16"/>
    </location>
</feature>
<proteinExistence type="predicted"/>
<protein>
    <submittedName>
        <fullName evidence="2">Uncharacterized protein</fullName>
    </submittedName>
</protein>
<feature type="compositionally biased region" description="Low complexity" evidence="1">
    <location>
        <begin position="50"/>
        <end position="60"/>
    </location>
</feature>
<organism evidence="2 3">
    <name type="scientific">Streptomyces thermolineatus</name>
    <dbReference type="NCBI Taxonomy" id="44033"/>
    <lineage>
        <taxon>Bacteria</taxon>
        <taxon>Bacillati</taxon>
        <taxon>Actinomycetota</taxon>
        <taxon>Actinomycetes</taxon>
        <taxon>Kitasatosporales</taxon>
        <taxon>Streptomycetaceae</taxon>
        <taxon>Streptomyces</taxon>
    </lineage>
</organism>
<keyword evidence="3" id="KW-1185">Reference proteome</keyword>
<gene>
    <name evidence="2" type="ORF">GCM10010406_39940</name>
</gene>
<name>A0ABP5ZMC7_9ACTN</name>
<reference evidence="3" key="1">
    <citation type="journal article" date="2019" name="Int. J. Syst. Evol. Microbiol.">
        <title>The Global Catalogue of Microorganisms (GCM) 10K type strain sequencing project: providing services to taxonomists for standard genome sequencing and annotation.</title>
        <authorList>
            <consortium name="The Broad Institute Genomics Platform"/>
            <consortium name="The Broad Institute Genome Sequencing Center for Infectious Disease"/>
            <person name="Wu L."/>
            <person name="Ma J."/>
        </authorList>
    </citation>
    <scope>NUCLEOTIDE SEQUENCE [LARGE SCALE GENOMIC DNA]</scope>
    <source>
        <strain evidence="3">JCM 6307</strain>
    </source>
</reference>
<dbReference type="EMBL" id="BAAATA010000026">
    <property type="protein sequence ID" value="GAA2499411.1"/>
    <property type="molecule type" value="Genomic_DNA"/>
</dbReference>
<sequence>MFRRPHAGKTCGRRNAVRREAVPDPDPDPQNPTEQNDRVRPGDSRGALEGQTQTTGGTAA</sequence>
<dbReference type="Proteomes" id="UP001501358">
    <property type="component" value="Unassembled WGS sequence"/>
</dbReference>
<evidence type="ECO:0000256" key="1">
    <source>
        <dbReference type="SAM" id="MobiDB-lite"/>
    </source>
</evidence>
<comment type="caution">
    <text evidence="2">The sequence shown here is derived from an EMBL/GenBank/DDBJ whole genome shotgun (WGS) entry which is preliminary data.</text>
</comment>